<reference evidence="2 3" key="1">
    <citation type="submission" date="2020-08" db="EMBL/GenBank/DDBJ databases">
        <title>Genomic Encyclopedia of Type Strains, Phase IV (KMG-IV): sequencing the most valuable type-strain genomes for metagenomic binning, comparative biology and taxonomic classification.</title>
        <authorList>
            <person name="Goeker M."/>
        </authorList>
    </citation>
    <scope>NUCLEOTIDE SEQUENCE [LARGE SCALE GENOMIC DNA]</scope>
    <source>
        <strain evidence="2 3">DSM 25079</strain>
    </source>
</reference>
<keyword evidence="3" id="KW-1185">Reference proteome</keyword>
<feature type="signal peptide" evidence="1">
    <location>
        <begin position="1"/>
        <end position="22"/>
    </location>
</feature>
<dbReference type="Proteomes" id="UP000549617">
    <property type="component" value="Unassembled WGS sequence"/>
</dbReference>
<gene>
    <name evidence="2" type="ORF">FHS49_001001</name>
</gene>
<comment type="caution">
    <text evidence="2">The sequence shown here is derived from an EMBL/GenBank/DDBJ whole genome shotgun (WGS) entry which is preliminary data.</text>
</comment>
<evidence type="ECO:0000256" key="1">
    <source>
        <dbReference type="SAM" id="SignalP"/>
    </source>
</evidence>
<proteinExistence type="predicted"/>
<evidence type="ECO:0000313" key="3">
    <source>
        <dbReference type="Proteomes" id="UP000549617"/>
    </source>
</evidence>
<feature type="chain" id="PRO_5030904383" evidence="1">
    <location>
        <begin position="23"/>
        <end position="228"/>
    </location>
</feature>
<keyword evidence="1" id="KW-0732">Signal</keyword>
<evidence type="ECO:0000313" key="2">
    <source>
        <dbReference type="EMBL" id="MBB5685010.1"/>
    </source>
</evidence>
<protein>
    <submittedName>
        <fullName evidence="2">Uncharacterized protein</fullName>
    </submittedName>
</protein>
<accession>A0A7W9EEH8</accession>
<dbReference type="AlphaFoldDB" id="A0A7W9EEH8"/>
<name>A0A7W9EEH8_9SPHN</name>
<sequence>MVIQMRALSGAFFLACSSAAGAQTIVPESVASPPSILPAPAHAVILTSAGDNVLRTGAPILLTTSEALTTKGKKLKVGQRIQLEVAESIMLNGQIVIPAGSPAVGEITTVRNKGMWGKSGGINARVLYARANGRQIRLTGQFDDKGKTGTAAVVGALVVIPIAGFFMTGTSAEIPLGTPIKAFLDEDITVAFAAVSSPVMAVPVPVAIPASVKPTDSAAEIPALVTQD</sequence>
<dbReference type="EMBL" id="JACIJC010000001">
    <property type="protein sequence ID" value="MBB5685010.1"/>
    <property type="molecule type" value="Genomic_DNA"/>
</dbReference>
<organism evidence="2 3">
    <name type="scientific">Sphingobium boeckii</name>
    <dbReference type="NCBI Taxonomy" id="1082345"/>
    <lineage>
        <taxon>Bacteria</taxon>
        <taxon>Pseudomonadati</taxon>
        <taxon>Pseudomonadota</taxon>
        <taxon>Alphaproteobacteria</taxon>
        <taxon>Sphingomonadales</taxon>
        <taxon>Sphingomonadaceae</taxon>
        <taxon>Sphingobium</taxon>
    </lineage>
</organism>